<dbReference type="Pfam" id="PF12662">
    <property type="entry name" value="cEGF"/>
    <property type="match status" value="1"/>
</dbReference>
<protein>
    <submittedName>
        <fullName evidence="13">Hemicentin-1</fullName>
    </submittedName>
</protein>
<keyword evidence="2 8" id="KW-0245">EGF-like domain</keyword>
<dbReference type="SMART" id="SM00181">
    <property type="entry name" value="EGF"/>
    <property type="match status" value="6"/>
</dbReference>
<sequence length="1838" mass="208305">MRCVRSFSHRDFSFSLANVAVSGIQPTPSSVLNASTSAVVSSSINDFATEAPSSVVDHTSLCECPCHITSRFLAQASSSVSDLGSLSSFTSSAFGQRSSILAESSWSVYDSGSHSSFTNSVFGQISSALEENSRSLYDSEGLSSSASSAFAESHSVSGENSWSVYGSENPSSSTPMVFAQNASVPAETSLSVYDSENLSSSTSMGYIQDTPAVSGIQPTSSSVLNASTSAVVSSSINDIATEVPGRSQSLSTTPNVTPSTTKSLSNSSIEHVLASPSFSSHEPMRTSSSLPHERSSSSIETSRIATVVSPTPTPSVAVVSPTPTPSVVPPASNMYPYGPQQKDNEFGLDDSPYYYSDHCLRINTIRIGIPFFSERHYKLYICRNGIIQLNYEWSWWWPRKFGIYWWSRNMGIIAPFWATTDSYFAFRYGNSKVYYQVYSQTKETSNEILDIASKHVQSYNKGFGEFKATWVLVVTWEKLCPYVYYPYYYYYRDINEQNFQLNCPRSNTFQAVLITDGFNAFLMYNYPPKGIQWLVDTEPDNYRYWTYFYGLPVAGWNAGDDGEHFENLKGSGTFGLTEIDKKAGNTGVVGRHFWRIENSDGEGAQEKCLRWDMQNRAWKVLDRYEELIQSDSEMACPCTGWQAFFDRGRFRWNWRNSWPELCFESRRSKRFEFNTTDGPLEFELIQQCCYSTQWEDWLSLKFGPPDGGRVKLTFPDDSNNRTKSFYTDEQAYKYCCVDSLNCDLFYELRPSDSCSNYVPQFRLTFVATDEQNASAIWSPTIRMCACQHDGQCVEPQEGDAVKTDSKFVYLGCVCQGGYTGRFCDSEINACEWNGEPCYAGVKCIDLPPPANSSGYECGPCPSGYTGNGAQCVDIDECKKNSPKECEHKCVNTPGSFFCDCNDGFKLKDDRRNCEDIDECFPTSDCMQNCNNAVGSYNCSCREYFKTDPTDWKKCVAKNPCTSDSDPGCNHVCYEDSNKQAACTCRANFELQSDGKTCEDINECDPTKDLHRCDQTCTNTPGSYICSCKKGFELKKDGYGCEDINECLDDDTYECPDKNQRCVNTRGSYRCECVQDTYYFDGKCQGLKKNQPSPKLPLPKPRNASESEKEEAVQFSIPSGELTKTMQITTARQTVSSFKQQTGRYSNKTLINDTSKKFSVLLIVIKERLVYYSPGGLFAERILFANVNALTCFDFMRLPFYPSRRSSYNVLYDYEKVHLLPGYPKNSSDSLHLAFYVLQPDFLFIGNSSVLPRDTLVAIMTAHKPDIEEAIGTNISGIEALFKPPTTTESPIASNMYPYGPQQKDNEFGLDDSRYYYYYYYRRCLKINTDWIGIPFFSERHYKLYICRNGIIQLDYEWSWWWPRKFGIYWWLRNMGIIAPFWATTDSYFAFRYGHSKVYYQVYRQAKETSNEILDMASKHVQSYNKGFGDFKATWVLVVTWEKLCPYVYYPYYYYYRDINEQNFQLNCPRSNTFQAVLITDGFNAFLMYNYPPKGIQWLVDTEPNIEMESQNSTQLTSTGAESDTTTSWSAMPEVQIPDVLNNLESKATQEMTVTIQRLSHIYPGSGIRMVGLGSVLFQKKEFEMARELLQKDYLESRLEDHFQVVHAIAIAMQNASDSRSDELKQLVEDLLSVSQSLLQEIHTTKIQREINERRSPAWVPRREASTGGRPRNVEPDTLCWRVLCTKGEATKQELSLLVPDSFLLDSNSELDLFALHYIYQPRINASLKQFVEQWNVHKTRTAGYHSPMALWHAGTLQSMDDAVLDCEPESYGIDFESSMSEMNGDVDIVVPENQVQLTEQEMAVLKTHVPDPLEDDGNSGIDLFISVCDVVKSVNNMP</sequence>
<keyword evidence="3" id="KW-0812">Transmembrane</keyword>
<dbReference type="PROSITE" id="PS01186">
    <property type="entry name" value="EGF_2"/>
    <property type="match status" value="3"/>
</dbReference>
<dbReference type="Proteomes" id="UP000225706">
    <property type="component" value="Unassembled WGS sequence"/>
</dbReference>
<dbReference type="SMART" id="SM00539">
    <property type="entry name" value="NIDO"/>
    <property type="match status" value="2"/>
</dbReference>
<evidence type="ECO:0000256" key="5">
    <source>
        <dbReference type="ARBA" id="ARBA00022989"/>
    </source>
</evidence>
<dbReference type="Gene3D" id="2.10.25.10">
    <property type="entry name" value="Laminin"/>
    <property type="match status" value="6"/>
</dbReference>
<dbReference type="InterPro" id="IPR001881">
    <property type="entry name" value="EGF-like_Ca-bd_dom"/>
</dbReference>
<dbReference type="Pfam" id="PF06119">
    <property type="entry name" value="NIDO"/>
    <property type="match status" value="2"/>
</dbReference>
<evidence type="ECO:0000313" key="13">
    <source>
        <dbReference type="EMBL" id="PFX15889.1"/>
    </source>
</evidence>
<dbReference type="InterPro" id="IPR026823">
    <property type="entry name" value="cEGF"/>
</dbReference>
<dbReference type="FunFam" id="2.10.25.10:FF:000240">
    <property type="entry name" value="Vitamin K-dependent protein S"/>
    <property type="match status" value="1"/>
</dbReference>
<evidence type="ECO:0000256" key="8">
    <source>
        <dbReference type="PROSITE-ProRule" id="PRU00076"/>
    </source>
</evidence>
<dbReference type="GO" id="GO:0016020">
    <property type="term" value="C:membrane"/>
    <property type="evidence" value="ECO:0007669"/>
    <property type="project" value="UniProtKB-SubCell"/>
</dbReference>
<gene>
    <name evidence="13" type="primary">HMCN1</name>
    <name evidence="13" type="ORF">AWC38_SpisGene19874</name>
</gene>
<evidence type="ECO:0000259" key="12">
    <source>
        <dbReference type="PROSITE" id="PS51220"/>
    </source>
</evidence>
<evidence type="ECO:0000256" key="4">
    <source>
        <dbReference type="ARBA" id="ARBA00022737"/>
    </source>
</evidence>
<keyword evidence="7" id="KW-1015">Disulfide bond</keyword>
<feature type="region of interest" description="Disordered" evidence="9">
    <location>
        <begin position="1090"/>
        <end position="1109"/>
    </location>
</feature>
<evidence type="ECO:0000313" key="14">
    <source>
        <dbReference type="Proteomes" id="UP000225706"/>
    </source>
</evidence>
<dbReference type="Pfam" id="PF07645">
    <property type="entry name" value="EGF_CA"/>
    <property type="match status" value="1"/>
</dbReference>
<dbReference type="SUPFAM" id="SSF57184">
    <property type="entry name" value="Growth factor receptor domain"/>
    <property type="match status" value="1"/>
</dbReference>
<dbReference type="Pfam" id="PF24764">
    <property type="entry name" value="rva_4"/>
    <property type="match status" value="1"/>
</dbReference>
<dbReference type="PROSITE" id="PS00022">
    <property type="entry name" value="EGF_1"/>
    <property type="match status" value="1"/>
</dbReference>
<name>A0A2B4RGF1_STYPI</name>
<dbReference type="GO" id="GO:0005509">
    <property type="term" value="F:calcium ion binding"/>
    <property type="evidence" value="ECO:0007669"/>
    <property type="project" value="InterPro"/>
</dbReference>
<comment type="subcellular location">
    <subcellularLocation>
        <location evidence="1">Membrane</location>
    </subcellularLocation>
</comment>
<evidence type="ECO:0000256" key="1">
    <source>
        <dbReference type="ARBA" id="ARBA00004370"/>
    </source>
</evidence>
<keyword evidence="5" id="KW-1133">Transmembrane helix</keyword>
<keyword evidence="6" id="KW-0472">Membrane</keyword>
<dbReference type="InterPro" id="IPR009030">
    <property type="entry name" value="Growth_fac_rcpt_cys_sf"/>
</dbReference>
<dbReference type="PROSITE" id="PS50026">
    <property type="entry name" value="EGF_3"/>
    <property type="match status" value="1"/>
</dbReference>
<dbReference type="PANTHER" id="PTHR13802:SF52">
    <property type="entry name" value="MUCIN-4"/>
    <property type="match status" value="1"/>
</dbReference>
<keyword evidence="4" id="KW-0677">Repeat</keyword>
<feature type="compositionally biased region" description="Low complexity" evidence="9">
    <location>
        <begin position="296"/>
        <end position="321"/>
    </location>
</feature>
<dbReference type="InterPro" id="IPR049883">
    <property type="entry name" value="NOTCH1_EGF-like"/>
</dbReference>
<proteinExistence type="predicted"/>
<dbReference type="InterPro" id="IPR000742">
    <property type="entry name" value="EGF"/>
</dbReference>
<dbReference type="Pfam" id="PF14670">
    <property type="entry name" value="FXa_inhibition"/>
    <property type="match status" value="1"/>
</dbReference>
<evidence type="ECO:0000259" key="10">
    <source>
        <dbReference type="PROSITE" id="PS50026"/>
    </source>
</evidence>
<feature type="compositionally biased region" description="Polar residues" evidence="9">
    <location>
        <begin position="246"/>
        <end position="269"/>
    </location>
</feature>
<evidence type="ECO:0000256" key="9">
    <source>
        <dbReference type="SAM" id="MobiDB-lite"/>
    </source>
</evidence>
<dbReference type="InterPro" id="IPR051495">
    <property type="entry name" value="Epithelial_Barrier/Signaling"/>
</dbReference>
<dbReference type="InterPro" id="IPR005533">
    <property type="entry name" value="AMOP_dom"/>
</dbReference>
<dbReference type="InterPro" id="IPR058913">
    <property type="entry name" value="Integrase_dom_put"/>
</dbReference>
<evidence type="ECO:0000256" key="7">
    <source>
        <dbReference type="ARBA" id="ARBA00023157"/>
    </source>
</evidence>
<dbReference type="InterPro" id="IPR000152">
    <property type="entry name" value="EGF-type_Asp/Asn_hydroxyl_site"/>
</dbReference>
<reference evidence="14" key="1">
    <citation type="journal article" date="2017" name="bioRxiv">
        <title>Comparative analysis of the genomes of Stylophora pistillata and Acropora digitifera provides evidence for extensive differences between species of corals.</title>
        <authorList>
            <person name="Voolstra C.R."/>
            <person name="Li Y."/>
            <person name="Liew Y.J."/>
            <person name="Baumgarten S."/>
            <person name="Zoccola D."/>
            <person name="Flot J.-F."/>
            <person name="Tambutte S."/>
            <person name="Allemand D."/>
            <person name="Aranda M."/>
        </authorList>
    </citation>
    <scope>NUCLEOTIDE SEQUENCE [LARGE SCALE GENOMIC DNA]</scope>
</reference>
<feature type="domain" description="EGF-like" evidence="10">
    <location>
        <begin position="873"/>
        <end position="914"/>
    </location>
</feature>
<dbReference type="SUPFAM" id="SSF57196">
    <property type="entry name" value="EGF/Laminin"/>
    <property type="match status" value="1"/>
</dbReference>
<keyword evidence="14" id="KW-1185">Reference proteome</keyword>
<accession>A0A2B4RGF1</accession>
<feature type="region of interest" description="Disordered" evidence="9">
    <location>
        <begin position="243"/>
        <end position="324"/>
    </location>
</feature>
<evidence type="ECO:0000256" key="3">
    <source>
        <dbReference type="ARBA" id="ARBA00022692"/>
    </source>
</evidence>
<comment type="caution">
    <text evidence="8">Lacks conserved residue(s) required for the propagation of feature annotation.</text>
</comment>
<feature type="domain" description="AMOP" evidence="11">
    <location>
        <begin position="600"/>
        <end position="749"/>
    </location>
</feature>
<comment type="caution">
    <text evidence="13">The sequence shown here is derived from an EMBL/GenBank/DDBJ whole genome shotgun (WGS) entry which is preliminary data.</text>
</comment>
<evidence type="ECO:0000256" key="6">
    <source>
        <dbReference type="ARBA" id="ARBA00023136"/>
    </source>
</evidence>
<dbReference type="CDD" id="cd00054">
    <property type="entry name" value="EGF_CA"/>
    <property type="match status" value="4"/>
</dbReference>
<dbReference type="PANTHER" id="PTHR13802">
    <property type="entry name" value="MUCIN 4-RELATED"/>
    <property type="match status" value="1"/>
</dbReference>
<evidence type="ECO:0000259" key="11">
    <source>
        <dbReference type="PROSITE" id="PS50856"/>
    </source>
</evidence>
<dbReference type="SMART" id="SM00179">
    <property type="entry name" value="EGF_CA"/>
    <property type="match status" value="5"/>
</dbReference>
<dbReference type="PROSITE" id="PS50856">
    <property type="entry name" value="AMOP"/>
    <property type="match status" value="1"/>
</dbReference>
<dbReference type="InterPro" id="IPR003886">
    <property type="entry name" value="NIDO_dom"/>
</dbReference>
<dbReference type="OrthoDB" id="5985519at2759"/>
<feature type="domain" description="NIDO" evidence="12">
    <location>
        <begin position="415"/>
        <end position="599"/>
    </location>
</feature>
<dbReference type="FunFam" id="2.10.25.10:FF:000010">
    <property type="entry name" value="Pro-epidermal growth factor"/>
    <property type="match status" value="1"/>
</dbReference>
<dbReference type="EMBL" id="LSMT01000599">
    <property type="protein sequence ID" value="PFX15889.1"/>
    <property type="molecule type" value="Genomic_DNA"/>
</dbReference>
<dbReference type="PROSITE" id="PS00010">
    <property type="entry name" value="ASX_HYDROXYL"/>
    <property type="match status" value="3"/>
</dbReference>
<dbReference type="GO" id="GO:0007160">
    <property type="term" value="P:cell-matrix adhesion"/>
    <property type="evidence" value="ECO:0007669"/>
    <property type="project" value="InterPro"/>
</dbReference>
<dbReference type="InterPro" id="IPR018097">
    <property type="entry name" value="EGF_Ca-bd_CS"/>
</dbReference>
<evidence type="ECO:0000256" key="2">
    <source>
        <dbReference type="ARBA" id="ARBA00022536"/>
    </source>
</evidence>
<dbReference type="STRING" id="50429.A0A2B4RGF1"/>
<dbReference type="PROSITE" id="PS51220">
    <property type="entry name" value="NIDO"/>
    <property type="match status" value="1"/>
</dbReference>
<dbReference type="PROSITE" id="PS01187">
    <property type="entry name" value="EGF_CA"/>
    <property type="match status" value="3"/>
</dbReference>
<organism evidence="13 14">
    <name type="scientific">Stylophora pistillata</name>
    <name type="common">Smooth cauliflower coral</name>
    <dbReference type="NCBI Taxonomy" id="50429"/>
    <lineage>
        <taxon>Eukaryota</taxon>
        <taxon>Metazoa</taxon>
        <taxon>Cnidaria</taxon>
        <taxon>Anthozoa</taxon>
        <taxon>Hexacorallia</taxon>
        <taxon>Scleractinia</taxon>
        <taxon>Astrocoeniina</taxon>
        <taxon>Pocilloporidae</taxon>
        <taxon>Stylophora</taxon>
    </lineage>
</organism>